<dbReference type="NCBIfam" id="NF046117">
    <property type="entry name" value="SCO4848_fam"/>
    <property type="match status" value="1"/>
</dbReference>
<evidence type="ECO:0000256" key="1">
    <source>
        <dbReference type="SAM" id="Phobius"/>
    </source>
</evidence>
<proteinExistence type="predicted"/>
<keyword evidence="1" id="KW-0472">Membrane</keyword>
<protein>
    <submittedName>
        <fullName evidence="2">Uncharacterized protein</fullName>
    </submittedName>
</protein>
<dbReference type="Pfam" id="PF26606">
    <property type="entry name" value="SCO4848"/>
    <property type="match status" value="1"/>
</dbReference>
<keyword evidence="1" id="KW-1133">Transmembrane helix</keyword>
<gene>
    <name evidence="2" type="ORF">HGG74_02110</name>
</gene>
<evidence type="ECO:0000313" key="2">
    <source>
        <dbReference type="EMBL" id="NKX53349.1"/>
    </source>
</evidence>
<dbReference type="InterPro" id="IPR058061">
    <property type="entry name" value="SCO4848-like"/>
</dbReference>
<dbReference type="Proteomes" id="UP000544090">
    <property type="component" value="Unassembled WGS sequence"/>
</dbReference>
<dbReference type="EMBL" id="JAAZSQ010000001">
    <property type="protein sequence ID" value="NKX53349.1"/>
    <property type="molecule type" value="Genomic_DNA"/>
</dbReference>
<name>A0A7X6K4L5_9MICC</name>
<organism evidence="2 3">
    <name type="scientific">Arthrobacter mobilis</name>
    <dbReference type="NCBI Taxonomy" id="2724944"/>
    <lineage>
        <taxon>Bacteria</taxon>
        <taxon>Bacillati</taxon>
        <taxon>Actinomycetota</taxon>
        <taxon>Actinomycetes</taxon>
        <taxon>Micrococcales</taxon>
        <taxon>Micrococcaceae</taxon>
        <taxon>Arthrobacter</taxon>
    </lineage>
</organism>
<keyword evidence="3" id="KW-1185">Reference proteome</keyword>
<feature type="transmembrane region" description="Helical" evidence="1">
    <location>
        <begin position="46"/>
        <end position="72"/>
    </location>
</feature>
<comment type="caution">
    <text evidence="2">The sequence shown here is derived from an EMBL/GenBank/DDBJ whole genome shotgun (WGS) entry which is preliminary data.</text>
</comment>
<feature type="transmembrane region" description="Helical" evidence="1">
    <location>
        <begin position="6"/>
        <end position="25"/>
    </location>
</feature>
<evidence type="ECO:0000313" key="3">
    <source>
        <dbReference type="Proteomes" id="UP000544090"/>
    </source>
</evidence>
<keyword evidence="1" id="KW-0812">Transmembrane</keyword>
<dbReference type="AlphaFoldDB" id="A0A7X6K4L5"/>
<dbReference type="RefSeq" id="WP_168484667.1">
    <property type="nucleotide sequence ID" value="NZ_JAAZSQ010000001.1"/>
</dbReference>
<accession>A0A7X6K4L5</accession>
<sequence>MQLPAALAWILVLAGVWSLCVWPPFLRRVWKDPRARDERGGATRYLTVHFMLITTSMIFGIATLVIGIRALAA</sequence>
<reference evidence="2 3" key="1">
    <citation type="submission" date="2020-04" db="EMBL/GenBank/DDBJ databases">
        <title>Arthrobacter sp. nov.</title>
        <authorList>
            <person name="Liu S."/>
        </authorList>
    </citation>
    <scope>NUCLEOTIDE SEQUENCE [LARGE SCALE GENOMIC DNA]</scope>
    <source>
        <strain evidence="2 3">E918</strain>
    </source>
</reference>